<dbReference type="GO" id="GO:0005886">
    <property type="term" value="C:plasma membrane"/>
    <property type="evidence" value="ECO:0007669"/>
    <property type="project" value="UniProtKB-SubCell"/>
</dbReference>
<feature type="transmembrane region" description="Helical" evidence="10">
    <location>
        <begin position="6"/>
        <end position="39"/>
    </location>
</feature>
<evidence type="ECO:0000256" key="10">
    <source>
        <dbReference type="SAM" id="Phobius"/>
    </source>
</evidence>
<sequence length="537" mass="54611">MLEAGTVIVFCAALFASVIVGWSIIPALGAGLVLFLGYGLVRHRSAKRMVVRALRSVKDAGVILVTFALIGIMTSLWRAGGTIAFIVVHAVPWIHGAAVVPLSFLLCAGMSVLVGSSFASAATMGTVCMALGRTMGADAALLGGAILAGVYVGDRCSPVSTSALLVKQLTRTNLFDNLGRMLRTGLIPFVLTCLAYAVAGLPGLGVGAGTGTEADAATAATAAPQGTSPGTDVVTAFGGAFDLHWATVLPAVLVIVLAALRVDVRITMSASIIASAAICACLQHVGWQDLLSVMVFGYASSDPTVGALLDGGGILTMVTVGAIVCISSAYAGIFAETGMLAGLQQGIEAIGARAGAYAATLVTSIAAAMVACNQTLTIMLTRQLCAGAYREEIEDDATAGNATGESGDGKAGTDGDKTGRGRTDRDKTEGDGPANRRMPSANARQAIDLEDSAVIVPALIPWSIACAVPLSTIGAPASSIAFACFLYLLPVCRLVEAAIPRHAGRRHIARGGNGRRCDTSHSAAPRGGRVAVRTLGM</sequence>
<evidence type="ECO:0000256" key="2">
    <source>
        <dbReference type="ARBA" id="ARBA00022448"/>
    </source>
</evidence>
<name>A0A7Y0F100_9BIFI</name>
<comment type="similarity">
    <text evidence="8">Belongs to the NhaC Na(+)/H(+) (TC 2.A.35) antiporter family.</text>
</comment>
<feature type="transmembrane region" description="Helical" evidence="10">
    <location>
        <begin position="354"/>
        <end position="371"/>
    </location>
</feature>
<feature type="transmembrane region" description="Helical" evidence="10">
    <location>
        <begin position="243"/>
        <end position="260"/>
    </location>
</feature>
<evidence type="ECO:0000256" key="1">
    <source>
        <dbReference type="ARBA" id="ARBA00004651"/>
    </source>
</evidence>
<evidence type="ECO:0000256" key="8">
    <source>
        <dbReference type="ARBA" id="ARBA00038435"/>
    </source>
</evidence>
<keyword evidence="5 10" id="KW-0812">Transmembrane</keyword>
<feature type="transmembrane region" description="Helical" evidence="10">
    <location>
        <begin position="311"/>
        <end position="333"/>
    </location>
</feature>
<dbReference type="Pfam" id="PF03553">
    <property type="entry name" value="Na_H_antiporter"/>
    <property type="match status" value="1"/>
</dbReference>
<feature type="transmembrane region" description="Helical" evidence="10">
    <location>
        <begin position="181"/>
        <end position="199"/>
    </location>
</feature>
<dbReference type="Proteomes" id="UP000588277">
    <property type="component" value="Unassembled WGS sequence"/>
</dbReference>
<evidence type="ECO:0000256" key="6">
    <source>
        <dbReference type="ARBA" id="ARBA00022989"/>
    </source>
</evidence>
<comment type="caution">
    <text evidence="12">The sequence shown here is derived from an EMBL/GenBank/DDBJ whole genome shotgun (WGS) entry which is preliminary data.</text>
</comment>
<protein>
    <submittedName>
        <fullName evidence="12">Sodium:proton antiporter</fullName>
    </submittedName>
</protein>
<dbReference type="EMBL" id="JAAIIH010000001">
    <property type="protein sequence ID" value="NMN00031.1"/>
    <property type="molecule type" value="Genomic_DNA"/>
</dbReference>
<evidence type="ECO:0000256" key="9">
    <source>
        <dbReference type="SAM" id="MobiDB-lite"/>
    </source>
</evidence>
<evidence type="ECO:0000259" key="11">
    <source>
        <dbReference type="Pfam" id="PF03553"/>
    </source>
</evidence>
<evidence type="ECO:0000256" key="3">
    <source>
        <dbReference type="ARBA" id="ARBA00022449"/>
    </source>
</evidence>
<reference evidence="12 13" key="1">
    <citation type="submission" date="2020-02" db="EMBL/GenBank/DDBJ databases">
        <title>Characterization of phylogenetic diversity of novel bifidobacterial species isolated in Czech ZOOs.</title>
        <authorList>
            <person name="Lugli G.A."/>
            <person name="Vera N.B."/>
            <person name="Ventura M."/>
        </authorList>
    </citation>
    <scope>NUCLEOTIDE SEQUENCE [LARGE SCALE GENOMIC DNA]</scope>
    <source>
        <strain evidence="12 13">DSM 109958</strain>
    </source>
</reference>
<feature type="transmembrane region" description="Helical" evidence="10">
    <location>
        <begin position="93"/>
        <end position="114"/>
    </location>
</feature>
<dbReference type="AlphaFoldDB" id="A0A7Y0F100"/>
<keyword evidence="13" id="KW-1185">Reference proteome</keyword>
<evidence type="ECO:0000256" key="4">
    <source>
        <dbReference type="ARBA" id="ARBA00022475"/>
    </source>
</evidence>
<keyword evidence="7 10" id="KW-0472">Membrane</keyword>
<dbReference type="InterPro" id="IPR052180">
    <property type="entry name" value="NhaC_Na-H+_Antiporter"/>
</dbReference>
<dbReference type="RefSeq" id="WP_240945057.1">
    <property type="nucleotide sequence ID" value="NZ_JAAIIH010000001.1"/>
</dbReference>
<feature type="transmembrane region" description="Helical" evidence="10">
    <location>
        <begin position="60"/>
        <end position="87"/>
    </location>
</feature>
<accession>A0A7Y0F100</accession>
<dbReference type="InterPro" id="IPR018461">
    <property type="entry name" value="Na/H_Antiport_NhaC-like_C"/>
</dbReference>
<evidence type="ECO:0000256" key="7">
    <source>
        <dbReference type="ARBA" id="ARBA00023136"/>
    </source>
</evidence>
<gene>
    <name evidence="12" type="ORF">G1C96_0608</name>
</gene>
<keyword evidence="6 10" id="KW-1133">Transmembrane helix</keyword>
<comment type="subcellular location">
    <subcellularLocation>
        <location evidence="1">Cell membrane</location>
        <topology evidence="1">Multi-pass membrane protein</topology>
    </subcellularLocation>
</comment>
<evidence type="ECO:0000313" key="12">
    <source>
        <dbReference type="EMBL" id="NMN00031.1"/>
    </source>
</evidence>
<dbReference type="PANTHER" id="PTHR33451">
    <property type="entry name" value="MALATE-2H(+)/NA(+)-LACTATE ANTIPORTER"/>
    <property type="match status" value="1"/>
</dbReference>
<keyword evidence="2" id="KW-0813">Transport</keyword>
<dbReference type="PANTHER" id="PTHR33451:SF3">
    <property type="entry name" value="MALATE-2H(+)_NA(+)-LACTATE ANTIPORTER"/>
    <property type="match status" value="1"/>
</dbReference>
<keyword evidence="3" id="KW-0050">Antiport</keyword>
<evidence type="ECO:0000313" key="13">
    <source>
        <dbReference type="Proteomes" id="UP000588277"/>
    </source>
</evidence>
<organism evidence="12 13">
    <name type="scientific">Bifidobacterium moraviense</name>
    <dbReference type="NCBI Taxonomy" id="2675323"/>
    <lineage>
        <taxon>Bacteria</taxon>
        <taxon>Bacillati</taxon>
        <taxon>Actinomycetota</taxon>
        <taxon>Actinomycetes</taxon>
        <taxon>Bifidobacteriales</taxon>
        <taxon>Bifidobacteriaceae</taxon>
        <taxon>Bifidobacterium</taxon>
    </lineage>
</organism>
<feature type="region of interest" description="Disordered" evidence="9">
    <location>
        <begin position="397"/>
        <end position="443"/>
    </location>
</feature>
<dbReference type="GO" id="GO:0015297">
    <property type="term" value="F:antiporter activity"/>
    <property type="evidence" value="ECO:0007669"/>
    <property type="project" value="UniProtKB-KW"/>
</dbReference>
<proteinExistence type="inferred from homology"/>
<feature type="domain" description="Na+/H+ antiporter NhaC-like C-terminal" evidence="11">
    <location>
        <begin position="149"/>
        <end position="390"/>
    </location>
</feature>
<feature type="transmembrane region" description="Helical" evidence="10">
    <location>
        <begin position="272"/>
        <end position="299"/>
    </location>
</feature>
<evidence type="ECO:0000256" key="5">
    <source>
        <dbReference type="ARBA" id="ARBA00022692"/>
    </source>
</evidence>
<keyword evidence="4" id="KW-1003">Cell membrane</keyword>
<feature type="compositionally biased region" description="Basic and acidic residues" evidence="9">
    <location>
        <begin position="407"/>
        <end position="430"/>
    </location>
</feature>